<accession>A0ABX0TBZ5</accession>
<comment type="caution">
    <text evidence="1">The sequence shown here is derived from an EMBL/GenBank/DDBJ whole genome shotgun (WGS) entry which is preliminary data.</text>
</comment>
<protein>
    <submittedName>
        <fullName evidence="1">Uncharacterized protein</fullName>
    </submittedName>
</protein>
<evidence type="ECO:0000313" key="1">
    <source>
        <dbReference type="EMBL" id="NII41713.1"/>
    </source>
</evidence>
<dbReference type="EMBL" id="JAAOYO010000003">
    <property type="protein sequence ID" value="NII41713.1"/>
    <property type="molecule type" value="Genomic_DNA"/>
</dbReference>
<sequence length="402" mass="44459">MARSLTDELGEYAAVLDDSRVAQFLASKNWTIQSNLGYAQVWSEPGAEGQQVAHVLLPRNSQLEDYTLRLQQAISRISDTYDWRVSDLAEQIAAVRADLFFVRIDQHMADGTIPLRQATGLLDSIDDMIRSAAITADNPFASGRGRTSATVNDFLNDDVRMGHTKHGSFIITVAARLDDVGAEVEALQKSGEQSENNSLPVSFTRQVMTTLARSLNVTKQIAESAPDAPALDDAISAGMRLPMVKALRSMGNNEGLRSIDLSFEWAPIEPQRENLDSEIKLSRETVLLLDKVEDRLVREEPPREVTLTGPVVELRRGERVGGDDAERGEIVVRADVDGSWKRVTVELSGADYDDAIAAHRQQLPFVVSGVLEKVKRSWALTSRVKVDRSFLEFKQQRDDSAG</sequence>
<proteinExistence type="predicted"/>
<organism evidence="1 2">
    <name type="scientific">Curtobacterium salicis</name>
    <dbReference type="NCBI Taxonomy" id="1779862"/>
    <lineage>
        <taxon>Bacteria</taxon>
        <taxon>Bacillati</taxon>
        <taxon>Actinomycetota</taxon>
        <taxon>Actinomycetes</taxon>
        <taxon>Micrococcales</taxon>
        <taxon>Microbacteriaceae</taxon>
        <taxon>Curtobacterium</taxon>
    </lineage>
</organism>
<reference evidence="1 2" key="1">
    <citation type="submission" date="2020-03" db="EMBL/GenBank/DDBJ databases">
        <title>Above-ground endophytic microbial communities from plants in different locations in the United States.</title>
        <authorList>
            <person name="Frank C."/>
        </authorList>
    </citation>
    <scope>NUCLEOTIDE SEQUENCE [LARGE SCALE GENOMIC DNA]</scope>
    <source>
        <strain evidence="1 2">WW7</strain>
    </source>
</reference>
<evidence type="ECO:0000313" key="2">
    <source>
        <dbReference type="Proteomes" id="UP001318300"/>
    </source>
</evidence>
<dbReference type="RefSeq" id="WP_166780719.1">
    <property type="nucleotide sequence ID" value="NZ_JAAOYO010000003.1"/>
</dbReference>
<keyword evidence="2" id="KW-1185">Reference proteome</keyword>
<dbReference type="Proteomes" id="UP001318300">
    <property type="component" value="Unassembled WGS sequence"/>
</dbReference>
<gene>
    <name evidence="1" type="ORF">E9228_002360</name>
</gene>
<name>A0ABX0TBZ5_9MICO</name>